<dbReference type="Proteomes" id="UP001329430">
    <property type="component" value="Chromosome 7"/>
</dbReference>
<protein>
    <submittedName>
        <fullName evidence="1">Uncharacterized protein</fullName>
    </submittedName>
</protein>
<dbReference type="EMBL" id="JAVRBK010000007">
    <property type="protein sequence ID" value="KAK5641387.1"/>
    <property type="molecule type" value="Genomic_DNA"/>
</dbReference>
<sequence length="134" mass="15684">MSNSQISPILHISIANRLLGPACWQDTSWPDYEMSTNTRARRSTRQPFRKVKGAIVLKSNLPYNIQTQLASSLTTIYQTTSDSMQRLQQFQTATTRFYPMYWNVVSNFANITYFNQYYIYLQIYNDRILAFGLN</sequence>
<organism evidence="1 2">
    <name type="scientific">Pyrocoelia pectoralis</name>
    <dbReference type="NCBI Taxonomy" id="417401"/>
    <lineage>
        <taxon>Eukaryota</taxon>
        <taxon>Metazoa</taxon>
        <taxon>Ecdysozoa</taxon>
        <taxon>Arthropoda</taxon>
        <taxon>Hexapoda</taxon>
        <taxon>Insecta</taxon>
        <taxon>Pterygota</taxon>
        <taxon>Neoptera</taxon>
        <taxon>Endopterygota</taxon>
        <taxon>Coleoptera</taxon>
        <taxon>Polyphaga</taxon>
        <taxon>Elateriformia</taxon>
        <taxon>Elateroidea</taxon>
        <taxon>Lampyridae</taxon>
        <taxon>Lampyrinae</taxon>
        <taxon>Pyrocoelia</taxon>
    </lineage>
</organism>
<reference evidence="1 2" key="1">
    <citation type="journal article" date="2024" name="Insects">
        <title>An Improved Chromosome-Level Genome Assembly of the Firefly Pyrocoelia pectoralis.</title>
        <authorList>
            <person name="Fu X."/>
            <person name="Meyer-Rochow V.B."/>
            <person name="Ballantyne L."/>
            <person name="Zhu X."/>
        </authorList>
    </citation>
    <scope>NUCLEOTIDE SEQUENCE [LARGE SCALE GENOMIC DNA]</scope>
    <source>
        <strain evidence="1">XCY_ONT2</strain>
    </source>
</reference>
<evidence type="ECO:0000313" key="2">
    <source>
        <dbReference type="Proteomes" id="UP001329430"/>
    </source>
</evidence>
<proteinExistence type="predicted"/>
<keyword evidence="2" id="KW-1185">Reference proteome</keyword>
<name>A0AAN7ZFA9_9COLE</name>
<gene>
    <name evidence="1" type="ORF">RI129_009934</name>
</gene>
<accession>A0AAN7ZFA9</accession>
<dbReference type="AlphaFoldDB" id="A0AAN7ZFA9"/>
<evidence type="ECO:0000313" key="1">
    <source>
        <dbReference type="EMBL" id="KAK5641387.1"/>
    </source>
</evidence>
<comment type="caution">
    <text evidence="1">The sequence shown here is derived from an EMBL/GenBank/DDBJ whole genome shotgun (WGS) entry which is preliminary data.</text>
</comment>